<dbReference type="SMART" id="SM00575">
    <property type="entry name" value="ZnF_PMZ"/>
    <property type="match status" value="1"/>
</dbReference>
<proteinExistence type="inferred from homology"/>
<gene>
    <name evidence="9" type="ORF">RHSIM_Rhsim05G0133900</name>
</gene>
<protein>
    <recommendedName>
        <fullName evidence="6">Protein FAR1-RELATED SEQUENCE</fullName>
    </recommendedName>
</protein>
<dbReference type="InterPro" id="IPR007527">
    <property type="entry name" value="Znf_SWIM"/>
</dbReference>
<keyword evidence="4 6" id="KW-0862">Zinc</keyword>
<organism evidence="9 10">
    <name type="scientific">Rhododendron simsii</name>
    <name type="common">Sims's rhododendron</name>
    <dbReference type="NCBI Taxonomy" id="118357"/>
    <lineage>
        <taxon>Eukaryota</taxon>
        <taxon>Viridiplantae</taxon>
        <taxon>Streptophyta</taxon>
        <taxon>Embryophyta</taxon>
        <taxon>Tracheophyta</taxon>
        <taxon>Spermatophyta</taxon>
        <taxon>Magnoliopsida</taxon>
        <taxon>eudicotyledons</taxon>
        <taxon>Gunneridae</taxon>
        <taxon>Pentapetalae</taxon>
        <taxon>asterids</taxon>
        <taxon>Ericales</taxon>
        <taxon>Ericaceae</taxon>
        <taxon>Ericoideae</taxon>
        <taxon>Rhodoreae</taxon>
        <taxon>Rhododendron</taxon>
    </lineage>
</organism>
<keyword evidence="2 6" id="KW-0479">Metal-binding</keyword>
<evidence type="ECO:0000256" key="5">
    <source>
        <dbReference type="PROSITE-ProRule" id="PRU00325"/>
    </source>
</evidence>
<feature type="region of interest" description="Disordered" evidence="7">
    <location>
        <begin position="238"/>
        <end position="265"/>
    </location>
</feature>
<comment type="subcellular location">
    <subcellularLocation>
        <location evidence="6">Nucleus</location>
    </subcellularLocation>
</comment>
<dbReference type="PANTHER" id="PTHR31669">
    <property type="entry name" value="PROTEIN FAR1-RELATED SEQUENCE 10-RELATED"/>
    <property type="match status" value="1"/>
</dbReference>
<dbReference type="GO" id="GO:0005634">
    <property type="term" value="C:nucleus"/>
    <property type="evidence" value="ECO:0007669"/>
    <property type="project" value="UniProtKB-SubCell"/>
</dbReference>
<dbReference type="PROSITE" id="PS50966">
    <property type="entry name" value="ZF_SWIM"/>
    <property type="match status" value="1"/>
</dbReference>
<name>A0A834LP98_RHOSS</name>
<evidence type="ECO:0000256" key="6">
    <source>
        <dbReference type="RuleBase" id="RU367018"/>
    </source>
</evidence>
<evidence type="ECO:0000256" key="7">
    <source>
        <dbReference type="SAM" id="MobiDB-lite"/>
    </source>
</evidence>
<comment type="similarity">
    <text evidence="1 6">Belongs to the FHY3/FAR1 family.</text>
</comment>
<dbReference type="InterPro" id="IPR031052">
    <property type="entry name" value="FHY3/FAR1"/>
</dbReference>
<evidence type="ECO:0000313" key="9">
    <source>
        <dbReference type="EMBL" id="KAF7143262.1"/>
    </source>
</evidence>
<dbReference type="EMBL" id="WJXA01000005">
    <property type="protein sequence ID" value="KAF7143262.1"/>
    <property type="molecule type" value="Genomic_DNA"/>
</dbReference>
<reference evidence="9" key="1">
    <citation type="submission" date="2019-11" db="EMBL/GenBank/DDBJ databases">
        <authorList>
            <person name="Liu Y."/>
            <person name="Hou J."/>
            <person name="Li T.-Q."/>
            <person name="Guan C.-H."/>
            <person name="Wu X."/>
            <person name="Wu H.-Z."/>
            <person name="Ling F."/>
            <person name="Zhang R."/>
            <person name="Shi X.-G."/>
            <person name="Ren J.-P."/>
            <person name="Chen E.-F."/>
            <person name="Sun J.-M."/>
        </authorList>
    </citation>
    <scope>NUCLEOTIDE SEQUENCE</scope>
    <source>
        <strain evidence="9">Adult_tree_wgs_1</strain>
        <tissue evidence="9">Leaves</tissue>
    </source>
</reference>
<keyword evidence="3 5" id="KW-0863">Zinc-finger</keyword>
<evidence type="ECO:0000259" key="8">
    <source>
        <dbReference type="PROSITE" id="PS50966"/>
    </source>
</evidence>
<dbReference type="Pfam" id="PF04434">
    <property type="entry name" value="SWIM"/>
    <property type="match status" value="1"/>
</dbReference>
<evidence type="ECO:0000256" key="1">
    <source>
        <dbReference type="ARBA" id="ARBA00005889"/>
    </source>
</evidence>
<comment type="function">
    <text evidence="6">Putative transcription activator involved in regulating light control of development.</text>
</comment>
<comment type="caution">
    <text evidence="9">The sequence shown here is derived from an EMBL/GenBank/DDBJ whole genome shotgun (WGS) entry which is preliminary data.</text>
</comment>
<dbReference type="OrthoDB" id="2402896at2759"/>
<evidence type="ECO:0000256" key="2">
    <source>
        <dbReference type="ARBA" id="ARBA00022723"/>
    </source>
</evidence>
<dbReference type="GO" id="GO:0008270">
    <property type="term" value="F:zinc ion binding"/>
    <property type="evidence" value="ECO:0007669"/>
    <property type="project" value="UniProtKB-UniRule"/>
</dbReference>
<evidence type="ECO:0000256" key="4">
    <source>
        <dbReference type="ARBA" id="ARBA00022833"/>
    </source>
</evidence>
<keyword evidence="10" id="KW-1185">Reference proteome</keyword>
<keyword evidence="6" id="KW-0539">Nucleus</keyword>
<dbReference type="AlphaFoldDB" id="A0A834LP98"/>
<sequence>MRKPMSLLQVIQYYEEKVEEMWQDERSDDFRCKNGAPPKVSKRGILNHASKVYTLVMFSKFEEELLDSFGLNCVEISCNGTTSIYHVTEDGHQTVHIVQFDLSNDEISCSCKLFEILEILCKHALRVLVMKNYNEIPKPYILKRGTRSAKSGIEGDVGKSLHQEGKSTRSMRFSELNHMGQNEIANSNSVDDLNCVEEDITACVEEMPSPTDDRPVLDPLRIRTKGSTNARIKSYLEKKKRKTRRVSEKPQMPHPNHMATGQKRKSRIETLNYPFLKQIVRHLSILCYNSWKFP</sequence>
<feature type="domain" description="SWIM-type" evidence="8">
    <location>
        <begin position="96"/>
        <end position="132"/>
    </location>
</feature>
<evidence type="ECO:0000256" key="3">
    <source>
        <dbReference type="ARBA" id="ARBA00022771"/>
    </source>
</evidence>
<dbReference type="GO" id="GO:0006355">
    <property type="term" value="P:regulation of DNA-templated transcription"/>
    <property type="evidence" value="ECO:0007669"/>
    <property type="project" value="UniProtKB-UniRule"/>
</dbReference>
<dbReference type="InterPro" id="IPR006564">
    <property type="entry name" value="Znf_PMZ"/>
</dbReference>
<dbReference type="Proteomes" id="UP000626092">
    <property type="component" value="Unassembled WGS sequence"/>
</dbReference>
<dbReference type="PANTHER" id="PTHR31669:SF282">
    <property type="entry name" value="PROTEIN FAR1-RELATED SEQUENCE"/>
    <property type="match status" value="1"/>
</dbReference>
<evidence type="ECO:0000313" key="10">
    <source>
        <dbReference type="Proteomes" id="UP000626092"/>
    </source>
</evidence>
<accession>A0A834LP98</accession>